<organism evidence="5 6">
    <name type="scientific">Trinickia dabaoshanensis</name>
    <dbReference type="NCBI Taxonomy" id="564714"/>
    <lineage>
        <taxon>Bacteria</taxon>
        <taxon>Pseudomonadati</taxon>
        <taxon>Pseudomonadota</taxon>
        <taxon>Betaproteobacteria</taxon>
        <taxon>Burkholderiales</taxon>
        <taxon>Burkholderiaceae</taxon>
        <taxon>Trinickia</taxon>
    </lineage>
</organism>
<dbReference type="PROSITE" id="PS01124">
    <property type="entry name" value="HTH_ARAC_FAMILY_2"/>
    <property type="match status" value="1"/>
</dbReference>
<keyword evidence="6" id="KW-1185">Reference proteome</keyword>
<comment type="caution">
    <text evidence="5">The sequence shown here is derived from an EMBL/GenBank/DDBJ whole genome shotgun (WGS) entry which is preliminary data.</text>
</comment>
<dbReference type="Proteomes" id="UP000235616">
    <property type="component" value="Unassembled WGS sequence"/>
</dbReference>
<keyword evidence="2" id="KW-0238">DNA-binding</keyword>
<dbReference type="InterPro" id="IPR018062">
    <property type="entry name" value="HTH_AraC-typ_CS"/>
</dbReference>
<evidence type="ECO:0000313" key="6">
    <source>
        <dbReference type="Proteomes" id="UP000235616"/>
    </source>
</evidence>
<reference evidence="5 6" key="1">
    <citation type="submission" date="2018-01" db="EMBL/GenBank/DDBJ databases">
        <title>Whole genome analyses suggest that Burkholderia sensu lato contains two further novel genera in the rhizoxinica-symbiotica group Mycetohabitans gen. nov., and Trinickia gen. nov.: implications for the evolution of diazotrophy and nodulation in the Burkholderiaceae.</title>
        <authorList>
            <person name="Estrada-de los Santos P."/>
            <person name="Palmer M."/>
            <person name="Chavez-Ramirez B."/>
            <person name="Beukes C."/>
            <person name="Steenkamp E.T."/>
            <person name="Hirsch A.M."/>
            <person name="Manyaka P."/>
            <person name="Maluk M."/>
            <person name="Lafos M."/>
            <person name="Crook M."/>
            <person name="Gross E."/>
            <person name="Simon M.F."/>
            <person name="Bueno dos Reis Junior F."/>
            <person name="Poole P.S."/>
            <person name="Venter S.N."/>
            <person name="James E.K."/>
        </authorList>
    </citation>
    <scope>NUCLEOTIDE SEQUENCE [LARGE SCALE GENOMIC DNA]</scope>
    <source>
        <strain evidence="5 6">GIMN1.004</strain>
    </source>
</reference>
<dbReference type="InterPro" id="IPR018060">
    <property type="entry name" value="HTH_AraC"/>
</dbReference>
<dbReference type="InterPro" id="IPR009057">
    <property type="entry name" value="Homeodomain-like_sf"/>
</dbReference>
<dbReference type="InterPro" id="IPR050204">
    <property type="entry name" value="AraC_XylS_family_regulators"/>
</dbReference>
<evidence type="ECO:0000259" key="4">
    <source>
        <dbReference type="PROSITE" id="PS01124"/>
    </source>
</evidence>
<dbReference type="AlphaFoldDB" id="A0A2N7VE87"/>
<dbReference type="EMBL" id="PNYA01000031">
    <property type="protein sequence ID" value="PMS15455.1"/>
    <property type="molecule type" value="Genomic_DNA"/>
</dbReference>
<proteinExistence type="predicted"/>
<feature type="domain" description="HTH araC/xylS-type" evidence="4">
    <location>
        <begin position="203"/>
        <end position="301"/>
    </location>
</feature>
<gene>
    <name evidence="5" type="ORF">C0Z18_26805</name>
</gene>
<dbReference type="GO" id="GO:0043565">
    <property type="term" value="F:sequence-specific DNA binding"/>
    <property type="evidence" value="ECO:0007669"/>
    <property type="project" value="InterPro"/>
</dbReference>
<protein>
    <recommendedName>
        <fullName evidence="4">HTH araC/xylS-type domain-containing protein</fullName>
    </recommendedName>
</protein>
<keyword evidence="1" id="KW-0805">Transcription regulation</keyword>
<name>A0A2N7VE87_9BURK</name>
<dbReference type="PANTHER" id="PTHR46796">
    <property type="entry name" value="HTH-TYPE TRANSCRIPTIONAL ACTIVATOR RHAS-RELATED"/>
    <property type="match status" value="1"/>
</dbReference>
<keyword evidence="3" id="KW-0804">Transcription</keyword>
<evidence type="ECO:0000256" key="1">
    <source>
        <dbReference type="ARBA" id="ARBA00023015"/>
    </source>
</evidence>
<dbReference type="Pfam" id="PF12833">
    <property type="entry name" value="HTH_18"/>
    <property type="match status" value="1"/>
</dbReference>
<sequence>MCGYEVSSGTVSMISPSQLAQLLPSHPLLSVGTESRKHAVIQHYRHPPARICAPPLRDNLLVVNLAGNVLIEDSQIRGRWERKWAGSGHMSLTPAGETGARVLKGRPEVLLVHLSTNLVRQTAIELDLDASQAVLVPRLAVADPVVDRLGRLILDAARDSTAGASLMLDALTRSLTIHLLRNHSVASAQHAIASLPVSVTRVQRVLDYMAAHLEERLPLPMLAELSGLSRRQFTRSFKEATGKSPHGYLRDLRIERARDLLENTDLPVIEVGLRCGFDQPNHFATMFRHIVGLSPRQWRIARRA</sequence>
<evidence type="ECO:0000256" key="2">
    <source>
        <dbReference type="ARBA" id="ARBA00023125"/>
    </source>
</evidence>
<dbReference type="PROSITE" id="PS00041">
    <property type="entry name" value="HTH_ARAC_FAMILY_1"/>
    <property type="match status" value="1"/>
</dbReference>
<dbReference type="Gene3D" id="1.10.10.60">
    <property type="entry name" value="Homeodomain-like"/>
    <property type="match status" value="2"/>
</dbReference>
<dbReference type="SUPFAM" id="SSF46689">
    <property type="entry name" value="Homeodomain-like"/>
    <property type="match status" value="2"/>
</dbReference>
<dbReference type="SMART" id="SM00342">
    <property type="entry name" value="HTH_ARAC"/>
    <property type="match status" value="1"/>
</dbReference>
<accession>A0A2N7VE87</accession>
<dbReference type="GO" id="GO:0003700">
    <property type="term" value="F:DNA-binding transcription factor activity"/>
    <property type="evidence" value="ECO:0007669"/>
    <property type="project" value="InterPro"/>
</dbReference>
<dbReference type="PANTHER" id="PTHR46796:SF6">
    <property type="entry name" value="ARAC SUBFAMILY"/>
    <property type="match status" value="1"/>
</dbReference>
<evidence type="ECO:0000256" key="3">
    <source>
        <dbReference type="ARBA" id="ARBA00023163"/>
    </source>
</evidence>
<evidence type="ECO:0000313" key="5">
    <source>
        <dbReference type="EMBL" id="PMS15455.1"/>
    </source>
</evidence>